<dbReference type="Proteomes" id="UP000270616">
    <property type="component" value="Unassembled WGS sequence"/>
</dbReference>
<keyword evidence="1" id="KW-0812">Transmembrane</keyword>
<feature type="transmembrane region" description="Helical" evidence="1">
    <location>
        <begin position="209"/>
        <end position="232"/>
    </location>
</feature>
<evidence type="ECO:0000313" key="3">
    <source>
        <dbReference type="Proteomes" id="UP000270616"/>
    </source>
</evidence>
<feature type="transmembrane region" description="Helical" evidence="1">
    <location>
        <begin position="55"/>
        <end position="78"/>
    </location>
</feature>
<dbReference type="RefSeq" id="WP_123823846.1">
    <property type="nucleotide sequence ID" value="NZ_RKMF01000002.1"/>
</dbReference>
<gene>
    <name evidence="2" type="ORF">EDL96_01760</name>
</gene>
<evidence type="ECO:0000313" key="2">
    <source>
        <dbReference type="EMBL" id="ROZ64606.1"/>
    </source>
</evidence>
<feature type="transmembrane region" description="Helical" evidence="1">
    <location>
        <begin position="144"/>
        <end position="169"/>
    </location>
</feature>
<dbReference type="AlphaFoldDB" id="A0A3N3ZW37"/>
<evidence type="ECO:0000256" key="1">
    <source>
        <dbReference type="SAM" id="Phobius"/>
    </source>
</evidence>
<feature type="transmembrane region" description="Helical" evidence="1">
    <location>
        <begin position="176"/>
        <end position="197"/>
    </location>
</feature>
<dbReference type="OrthoDB" id="3724330at2"/>
<keyword evidence="3" id="KW-1185">Reference proteome</keyword>
<proteinExistence type="predicted"/>
<accession>A0A3N3ZW37</accession>
<keyword evidence="1" id="KW-0472">Membrane</keyword>
<feature type="transmembrane region" description="Helical" evidence="1">
    <location>
        <begin position="99"/>
        <end position="120"/>
    </location>
</feature>
<organism evidence="2 3">
    <name type="scientific">Kocuria soli</name>
    <dbReference type="NCBI Taxonomy" id="2485125"/>
    <lineage>
        <taxon>Bacteria</taxon>
        <taxon>Bacillati</taxon>
        <taxon>Actinomycetota</taxon>
        <taxon>Actinomycetes</taxon>
        <taxon>Micrococcales</taxon>
        <taxon>Micrococcaceae</taxon>
        <taxon>Kocuria</taxon>
    </lineage>
</organism>
<comment type="caution">
    <text evidence="2">The sequence shown here is derived from an EMBL/GenBank/DDBJ whole genome shotgun (WGS) entry which is preliminary data.</text>
</comment>
<protein>
    <submittedName>
        <fullName evidence="2">Uncharacterized protein</fullName>
    </submittedName>
</protein>
<feature type="transmembrane region" description="Helical" evidence="1">
    <location>
        <begin position="20"/>
        <end position="43"/>
    </location>
</feature>
<dbReference type="EMBL" id="RKMF01000002">
    <property type="protein sequence ID" value="ROZ64606.1"/>
    <property type="molecule type" value="Genomic_DNA"/>
</dbReference>
<reference evidence="2 3" key="1">
    <citation type="submission" date="2018-10" db="EMBL/GenBank/DDBJ databases">
        <title>Kocuria sp. M5W7-7, whole genome shotgun sequence.</title>
        <authorList>
            <person name="Tuo L."/>
        </authorList>
    </citation>
    <scope>NUCLEOTIDE SEQUENCE [LARGE SCALE GENOMIC DNA]</scope>
    <source>
        <strain evidence="2 3">M5W7-7</strain>
    </source>
</reference>
<sequence>MTYPMRSFRLYMAQRTYSVYVAPMIFVAVIALTVIAGLIVGMVTGLPLPGETRTIFSGLGMLISVLIGFFISSSALAVNRTFATFLAFGGTRRDFWTGTSLGFLVTAMITAVGATILLTVERLTDGWFIGLPVFDSHLLGDGKYLITFLAVLAYSLAALFTGAAFGTIFRAFGATAVTFSIIAAVLVIAGVTAGLVWQREFVLEAAANLGQWVPTILAATFALACLVISYIANKKATI</sequence>
<keyword evidence="1" id="KW-1133">Transmembrane helix</keyword>
<name>A0A3N3ZW37_9MICC</name>